<dbReference type="EC" id="2.7.1.59" evidence="2"/>
<dbReference type="Pfam" id="PF01869">
    <property type="entry name" value="BcrAD_BadFG"/>
    <property type="match status" value="1"/>
</dbReference>
<evidence type="ECO:0000313" key="7">
    <source>
        <dbReference type="EMBL" id="SPO42311.1"/>
    </source>
</evidence>
<dbReference type="EMBL" id="OOIP01000130">
    <property type="protein sequence ID" value="SPO42311.1"/>
    <property type="molecule type" value="Genomic_DNA"/>
</dbReference>
<evidence type="ECO:0000256" key="2">
    <source>
        <dbReference type="ARBA" id="ARBA00012122"/>
    </source>
</evidence>
<dbReference type="PANTHER" id="PTHR43190:SF3">
    <property type="entry name" value="N-ACETYL-D-GLUCOSAMINE KINASE"/>
    <property type="match status" value="1"/>
</dbReference>
<gene>
    <name evidence="7" type="ORF">PSFLO_07794</name>
</gene>
<reference evidence="7 8" key="1">
    <citation type="submission" date="2018-03" db="EMBL/GenBank/DDBJ databases">
        <authorList>
            <person name="Guldener U."/>
        </authorList>
    </citation>
    <scope>NUCLEOTIDE SEQUENCE [LARGE SCALE GENOMIC DNA]</scope>
    <source>
        <strain evidence="7 8">DAOM196992</strain>
    </source>
</reference>
<evidence type="ECO:0000256" key="3">
    <source>
        <dbReference type="ARBA" id="ARBA00014974"/>
    </source>
</evidence>
<evidence type="ECO:0000259" key="6">
    <source>
        <dbReference type="Pfam" id="PF01869"/>
    </source>
</evidence>
<protein>
    <recommendedName>
        <fullName evidence="3">N-acetyl-D-glucosamine kinase</fullName>
        <ecNumber evidence="2">2.7.1.59</ecNumber>
    </recommendedName>
    <alternativeName>
        <fullName evidence="4">GlcNAc kinase</fullName>
    </alternativeName>
</protein>
<feature type="region of interest" description="Disordered" evidence="5">
    <location>
        <begin position="269"/>
        <end position="291"/>
    </location>
</feature>
<comment type="similarity">
    <text evidence="1">Belongs to the eukaryotic-type N-acetylglucosamine kinase family.</text>
</comment>
<feature type="domain" description="ATPase BadF/BadG/BcrA/BcrD type" evidence="6">
    <location>
        <begin position="67"/>
        <end position="259"/>
    </location>
</feature>
<dbReference type="InterPro" id="IPR002731">
    <property type="entry name" value="ATPase_BadF"/>
</dbReference>
<organism evidence="7 8">
    <name type="scientific">Pseudozyma flocculosa</name>
    <dbReference type="NCBI Taxonomy" id="84751"/>
    <lineage>
        <taxon>Eukaryota</taxon>
        <taxon>Fungi</taxon>
        <taxon>Dikarya</taxon>
        <taxon>Basidiomycota</taxon>
        <taxon>Ustilaginomycotina</taxon>
        <taxon>Ustilaginomycetes</taxon>
        <taxon>Ustilaginales</taxon>
        <taxon>Ustilaginaceae</taxon>
        <taxon>Pseudozyma</taxon>
    </lineage>
</organism>
<evidence type="ECO:0000256" key="4">
    <source>
        <dbReference type="ARBA" id="ARBA00031123"/>
    </source>
</evidence>
<proteinExistence type="inferred from homology"/>
<name>A0A5C3FFM4_9BASI</name>
<dbReference type="PANTHER" id="PTHR43190">
    <property type="entry name" value="N-ACETYL-D-GLUCOSAMINE KINASE"/>
    <property type="match status" value="1"/>
</dbReference>
<feature type="region of interest" description="Disordered" evidence="5">
    <location>
        <begin position="460"/>
        <end position="489"/>
    </location>
</feature>
<feature type="compositionally biased region" description="Low complexity" evidence="5">
    <location>
        <begin position="276"/>
        <end position="285"/>
    </location>
</feature>
<dbReference type="OrthoDB" id="311172at2759"/>
<dbReference type="SUPFAM" id="SSF53067">
    <property type="entry name" value="Actin-like ATPase domain"/>
    <property type="match status" value="3"/>
</dbReference>
<feature type="compositionally biased region" description="Low complexity" evidence="5">
    <location>
        <begin position="365"/>
        <end position="375"/>
    </location>
</feature>
<feature type="compositionally biased region" description="Low complexity" evidence="5">
    <location>
        <begin position="471"/>
        <end position="480"/>
    </location>
</feature>
<sequence length="613" mass="63804">METGPSSSTSSSSSSCASTASHSASASASASLSKSSTSINSTTAAAALACPDDRPITSLDKRLYLAIDCGGTKAAAVISDQDGHVVGRGFGGPANFTDVGLDAFLLSVQEAIHQALGCCKNLHSTSPTTLPPGVARRAEPLFEAAWLGIAGVDSEVDVQQLTPYLATLLSLPYPSNRLMVANDTSLLAAPVRDTAHPDIRSGVVVIAGTGSIVMSFKADDGGLLQTLGRVGGFGWLLGDEGSGYWVGRDALRFILDQADRDRLGGSSMFADDTFGSSSSSSASASKLDVTRAKEQDHLLRDRILDLWNLTSVDELLNAVYSNRNPGQPRTPAMRSGQSSPPEEADPAPRLDDLYIPDGPLQQTMSGSGPTAASSSSDRDGDRLVRLMPPAAAPATHLGPTSPIPSLSPYGSVASLSVASASSSTDTLESGVAELMLASASSLGRERFAGEDDEMRLYSEPGHERAESVTSARSAAEQADAAPPPAAGAMLQERKHRLASLAPLVFHLALQHGDPNSLAILRGQARRLASQIASVFPRERSSAAYIDPPKSVLCMGGSLLGVEGYQRMLEDELSCMGVGFGRTVFVSDPARSGAVTLAKMWEARMQTADGVDGQ</sequence>
<accession>A0A5C3FFM4</accession>
<dbReference type="InterPro" id="IPR052519">
    <property type="entry name" value="Euk-type_GlcNAc_Kinase"/>
</dbReference>
<evidence type="ECO:0000256" key="1">
    <source>
        <dbReference type="ARBA" id="ARBA00006198"/>
    </source>
</evidence>
<evidence type="ECO:0000313" key="8">
    <source>
        <dbReference type="Proteomes" id="UP000323386"/>
    </source>
</evidence>
<evidence type="ECO:0000256" key="5">
    <source>
        <dbReference type="SAM" id="MobiDB-lite"/>
    </source>
</evidence>
<dbReference type="InterPro" id="IPR043129">
    <property type="entry name" value="ATPase_NBD"/>
</dbReference>
<dbReference type="GO" id="GO:0045127">
    <property type="term" value="F:N-acetylglucosamine kinase activity"/>
    <property type="evidence" value="ECO:0007669"/>
    <property type="project" value="UniProtKB-EC"/>
</dbReference>
<dbReference type="Gene3D" id="3.30.420.40">
    <property type="match status" value="2"/>
</dbReference>
<feature type="region of interest" description="Disordered" evidence="5">
    <location>
        <begin position="321"/>
        <end position="382"/>
    </location>
</feature>
<keyword evidence="8" id="KW-1185">Reference proteome</keyword>
<dbReference type="CDD" id="cd24007">
    <property type="entry name" value="ASKHA_NBD_eukNAGK-like"/>
    <property type="match status" value="1"/>
</dbReference>
<dbReference type="Proteomes" id="UP000323386">
    <property type="component" value="Unassembled WGS sequence"/>
</dbReference>
<dbReference type="AlphaFoldDB" id="A0A5C3FFM4"/>